<evidence type="ECO:0000256" key="1">
    <source>
        <dbReference type="SAM" id="Phobius"/>
    </source>
</evidence>
<protein>
    <submittedName>
        <fullName evidence="2">Uncharacterized protein</fullName>
    </submittedName>
</protein>
<reference evidence="2 3" key="1">
    <citation type="submission" date="2019-09" db="EMBL/GenBank/DDBJ databases">
        <authorList>
            <person name="Park J.-S."/>
            <person name="Choi H.-J."/>
        </authorList>
    </citation>
    <scope>NUCLEOTIDE SEQUENCE [LARGE SCALE GENOMIC DNA]</scope>
    <source>
        <strain evidence="2 3">176SS1-4</strain>
    </source>
</reference>
<sequence>MRGPTGQSIFLASASFRRRRLRDAARMLPLFGAVLILLPLLNSGSEGASTAGVLVYLFGLWAVLIAVAAVLSRLVRPQADETGEAERPEEGR</sequence>
<evidence type="ECO:0000313" key="3">
    <source>
        <dbReference type="Proteomes" id="UP000326554"/>
    </source>
</evidence>
<name>A0A5J5GBV2_9RHOB</name>
<keyword evidence="3" id="KW-1185">Reference proteome</keyword>
<dbReference type="Proteomes" id="UP000326554">
    <property type="component" value="Unassembled WGS sequence"/>
</dbReference>
<evidence type="ECO:0000313" key="2">
    <source>
        <dbReference type="EMBL" id="KAA9005625.1"/>
    </source>
</evidence>
<dbReference type="RefSeq" id="WP_150446531.1">
    <property type="nucleotide sequence ID" value="NZ_VYQE01000006.1"/>
</dbReference>
<accession>A0A5J5GBV2</accession>
<proteinExistence type="predicted"/>
<keyword evidence="1" id="KW-0472">Membrane</keyword>
<feature type="transmembrane region" description="Helical" evidence="1">
    <location>
        <begin position="53"/>
        <end position="71"/>
    </location>
</feature>
<dbReference type="EMBL" id="VYQE01000006">
    <property type="protein sequence ID" value="KAA9005625.1"/>
    <property type="molecule type" value="Genomic_DNA"/>
</dbReference>
<comment type="caution">
    <text evidence="2">The sequence shown here is derived from an EMBL/GenBank/DDBJ whole genome shotgun (WGS) entry which is preliminary data.</text>
</comment>
<keyword evidence="1" id="KW-1133">Transmembrane helix</keyword>
<keyword evidence="1" id="KW-0812">Transmembrane</keyword>
<gene>
    <name evidence="2" type="ORF">F3S47_17120</name>
</gene>
<organism evidence="2 3">
    <name type="scientific">Histidinibacterium aquaticum</name>
    <dbReference type="NCBI Taxonomy" id="2613962"/>
    <lineage>
        <taxon>Bacteria</taxon>
        <taxon>Pseudomonadati</taxon>
        <taxon>Pseudomonadota</taxon>
        <taxon>Alphaproteobacteria</taxon>
        <taxon>Rhodobacterales</taxon>
        <taxon>Paracoccaceae</taxon>
        <taxon>Histidinibacterium</taxon>
    </lineage>
</organism>
<dbReference type="AlphaFoldDB" id="A0A5J5GBV2"/>
<feature type="transmembrane region" description="Helical" evidence="1">
    <location>
        <begin position="24"/>
        <end position="41"/>
    </location>
</feature>